<accession>A0ABS5ZK75</accession>
<reference evidence="2 3" key="1">
    <citation type="submission" date="2021-04" db="EMBL/GenBank/DDBJ databases">
        <authorList>
            <person name="Pira H."/>
            <person name="Risdian C."/>
            <person name="Wink J."/>
        </authorList>
    </citation>
    <scope>NUCLEOTIDE SEQUENCE [LARGE SCALE GENOMIC DNA]</scope>
    <source>
        <strain evidence="2 3">WH53</strain>
    </source>
</reference>
<dbReference type="InterPro" id="IPR050557">
    <property type="entry name" value="RTX_toxin/Mannuronan_C5-epim"/>
</dbReference>
<dbReference type="PANTHER" id="PTHR38340">
    <property type="entry name" value="S-LAYER PROTEIN"/>
    <property type="match status" value="1"/>
</dbReference>
<evidence type="ECO:0008006" key="4">
    <source>
        <dbReference type="Google" id="ProtNLM"/>
    </source>
</evidence>
<dbReference type="InterPro" id="IPR001343">
    <property type="entry name" value="Hemolysn_Ca-bd"/>
</dbReference>
<dbReference type="PANTHER" id="PTHR38340:SF1">
    <property type="entry name" value="S-LAYER PROTEIN"/>
    <property type="match status" value="1"/>
</dbReference>
<evidence type="ECO:0000256" key="1">
    <source>
        <dbReference type="SAM" id="MobiDB-lite"/>
    </source>
</evidence>
<evidence type="ECO:0000313" key="2">
    <source>
        <dbReference type="EMBL" id="MBU2714359.1"/>
    </source>
</evidence>
<keyword evidence="3" id="KW-1185">Reference proteome</keyword>
<gene>
    <name evidence="2" type="ORF">KCG35_25245</name>
</gene>
<proteinExistence type="predicted"/>
<comment type="caution">
    <text evidence="2">The sequence shown here is derived from an EMBL/GenBank/DDBJ whole genome shotgun (WGS) entry which is preliminary data.</text>
</comment>
<organism evidence="2 3">
    <name type="scientific">Zooshikella harenae</name>
    <dbReference type="NCBI Taxonomy" id="2827238"/>
    <lineage>
        <taxon>Bacteria</taxon>
        <taxon>Pseudomonadati</taxon>
        <taxon>Pseudomonadota</taxon>
        <taxon>Gammaproteobacteria</taxon>
        <taxon>Oceanospirillales</taxon>
        <taxon>Zooshikellaceae</taxon>
        <taxon>Zooshikella</taxon>
    </lineage>
</organism>
<dbReference type="InterPro" id="IPR018511">
    <property type="entry name" value="Hemolysin-typ_Ca-bd_CS"/>
</dbReference>
<dbReference type="Pfam" id="PF00353">
    <property type="entry name" value="HemolysinCabind"/>
    <property type="match status" value="5"/>
</dbReference>
<dbReference type="Proteomes" id="UP000690515">
    <property type="component" value="Unassembled WGS sequence"/>
</dbReference>
<feature type="non-terminal residue" evidence="2">
    <location>
        <position position="1"/>
    </location>
</feature>
<dbReference type="PROSITE" id="PS00330">
    <property type="entry name" value="HEMOLYSIN_CALCIUM"/>
    <property type="match status" value="5"/>
</dbReference>
<protein>
    <recommendedName>
        <fullName evidence="4">Calcium-binding protein</fullName>
    </recommendedName>
</protein>
<evidence type="ECO:0000313" key="3">
    <source>
        <dbReference type="Proteomes" id="UP000690515"/>
    </source>
</evidence>
<name>A0ABS5ZK75_9GAMM</name>
<dbReference type="EMBL" id="JAGSOY010000237">
    <property type="protein sequence ID" value="MBU2714359.1"/>
    <property type="molecule type" value="Genomic_DNA"/>
</dbReference>
<feature type="compositionally biased region" description="Gly residues" evidence="1">
    <location>
        <begin position="69"/>
        <end position="80"/>
    </location>
</feature>
<sequence length="465" mass="49239">QADQLNGDDLTNYLYGHDGNDQIYGLGGHDVINGGAGSDYLVGGAGDDSIAGQSNQSKDKPDDSNTIFGNGGDDQIGGGSYTDVIDGGADSDFISGYTGDDKISGGAGIDFIAGDSFSVLRAYYPERNNQVVASFYGLNKKDDKYTYNDVISGGDGDDTIYGEMGDDIISGDAGADVIFGDRSISADLNASASALITENFYWKEGKQPGALPVELHGDDILSGGDGEDVIVGNGGNDRLYGGNGTDRLYGDSRTENSELSGNDYLDGGAGSDILRGGDGDDILRGGYGKDLLEGEKGNDLYLFQRNDGIDFIEDTEGQNTIRLTNIAFDDINFGIHQNEQGGFLVVDHKELNIFNEKDALLINAFEKGTSTVKSGVEDMQIEFVDGTRKTVLELRNQVVQSESEVPTRSARRVRSVDNDVQLSSASKVDVLVQAMATLATSDASDMSSPPTVNTLLRPVLTTSAV</sequence>
<feature type="region of interest" description="Disordered" evidence="1">
    <location>
        <begin position="46"/>
        <end position="81"/>
    </location>
</feature>